<dbReference type="InterPro" id="IPR022682">
    <property type="entry name" value="Calpain_domain_III"/>
</dbReference>
<sequence>MGEDLINLSLSRNLLSTLCALRSLMKNIAAKFNIILWASSSTRSEVVFMSVAPGGQLPSSLFKSASPVSVCRFAETRELIESHNLQAGEYLIIPCTIESNMTASFIITTYSKEPVKMVRGHQ</sequence>
<feature type="domain" description="Peptidase C2 calpain large subunit" evidence="1">
    <location>
        <begin position="52"/>
        <end position="110"/>
    </location>
</feature>
<dbReference type="Proteomes" id="UP001434883">
    <property type="component" value="Unassembled WGS sequence"/>
</dbReference>
<keyword evidence="3" id="KW-1185">Reference proteome</keyword>
<reference evidence="2 3" key="1">
    <citation type="submission" date="2021-06" db="EMBL/GenBank/DDBJ databases">
        <authorList>
            <person name="Palmer J.M."/>
        </authorList>
    </citation>
    <scope>NUCLEOTIDE SEQUENCE [LARGE SCALE GENOMIC DNA]</scope>
    <source>
        <strain evidence="2 3">XC_2019</strain>
        <tissue evidence="2">Muscle</tissue>
    </source>
</reference>
<evidence type="ECO:0000313" key="3">
    <source>
        <dbReference type="Proteomes" id="UP001434883"/>
    </source>
</evidence>
<proteinExistence type="predicted"/>
<protein>
    <recommendedName>
        <fullName evidence="1">Peptidase C2 calpain large subunit domain-containing protein</fullName>
    </recommendedName>
</protein>
<evidence type="ECO:0000313" key="2">
    <source>
        <dbReference type="EMBL" id="MEQ2212991.1"/>
    </source>
</evidence>
<evidence type="ECO:0000259" key="1">
    <source>
        <dbReference type="Pfam" id="PF01067"/>
    </source>
</evidence>
<accession>A0ABV0RZ89</accession>
<dbReference type="Pfam" id="PF01067">
    <property type="entry name" value="Calpain_III"/>
    <property type="match status" value="1"/>
</dbReference>
<dbReference type="InterPro" id="IPR036213">
    <property type="entry name" value="Calpain_III_sf"/>
</dbReference>
<organism evidence="2 3">
    <name type="scientific">Xenoophorus captivus</name>
    <dbReference type="NCBI Taxonomy" id="1517983"/>
    <lineage>
        <taxon>Eukaryota</taxon>
        <taxon>Metazoa</taxon>
        <taxon>Chordata</taxon>
        <taxon>Craniata</taxon>
        <taxon>Vertebrata</taxon>
        <taxon>Euteleostomi</taxon>
        <taxon>Actinopterygii</taxon>
        <taxon>Neopterygii</taxon>
        <taxon>Teleostei</taxon>
        <taxon>Neoteleostei</taxon>
        <taxon>Acanthomorphata</taxon>
        <taxon>Ovalentaria</taxon>
        <taxon>Atherinomorphae</taxon>
        <taxon>Cyprinodontiformes</taxon>
        <taxon>Goodeidae</taxon>
        <taxon>Xenoophorus</taxon>
    </lineage>
</organism>
<dbReference type="EMBL" id="JAHRIN010060730">
    <property type="protein sequence ID" value="MEQ2212991.1"/>
    <property type="molecule type" value="Genomic_DNA"/>
</dbReference>
<gene>
    <name evidence="2" type="ORF">XENOCAPTIV_007908</name>
</gene>
<name>A0ABV0RZ89_9TELE</name>
<dbReference type="SUPFAM" id="SSF49758">
    <property type="entry name" value="Calpain large subunit, middle domain (domain III)"/>
    <property type="match status" value="1"/>
</dbReference>
<dbReference type="PROSITE" id="PS51450">
    <property type="entry name" value="LRR"/>
    <property type="match status" value="1"/>
</dbReference>
<comment type="caution">
    <text evidence="2">The sequence shown here is derived from an EMBL/GenBank/DDBJ whole genome shotgun (WGS) entry which is preliminary data.</text>
</comment>
<dbReference type="Gene3D" id="2.60.120.380">
    <property type="match status" value="1"/>
</dbReference>
<dbReference type="InterPro" id="IPR001611">
    <property type="entry name" value="Leu-rich_rpt"/>
</dbReference>